<dbReference type="AlphaFoldDB" id="A0A540NPL3"/>
<feature type="compositionally biased region" description="Low complexity" evidence="1">
    <location>
        <begin position="50"/>
        <end position="61"/>
    </location>
</feature>
<proteinExistence type="predicted"/>
<evidence type="ECO:0000256" key="1">
    <source>
        <dbReference type="SAM" id="MobiDB-lite"/>
    </source>
</evidence>
<name>A0A540NPL3_MALBA</name>
<evidence type="ECO:0000313" key="3">
    <source>
        <dbReference type="Proteomes" id="UP000315295"/>
    </source>
</evidence>
<sequence>MLRIVMLPLLEGALDISRFQNCPALSNECSENSGGPALSQGSGISEAVDSNSHSGNSVSSNAICNSDDEKIKVEDEMAKNYIVKRKKESNEGNMES</sequence>
<organism evidence="2 3">
    <name type="scientific">Malus baccata</name>
    <name type="common">Siberian crab apple</name>
    <name type="synonym">Pyrus baccata</name>
    <dbReference type="NCBI Taxonomy" id="106549"/>
    <lineage>
        <taxon>Eukaryota</taxon>
        <taxon>Viridiplantae</taxon>
        <taxon>Streptophyta</taxon>
        <taxon>Embryophyta</taxon>
        <taxon>Tracheophyta</taxon>
        <taxon>Spermatophyta</taxon>
        <taxon>Magnoliopsida</taxon>
        <taxon>eudicotyledons</taxon>
        <taxon>Gunneridae</taxon>
        <taxon>Pentapetalae</taxon>
        <taxon>rosids</taxon>
        <taxon>fabids</taxon>
        <taxon>Rosales</taxon>
        <taxon>Rosaceae</taxon>
        <taxon>Amygdaloideae</taxon>
        <taxon>Maleae</taxon>
        <taxon>Malus</taxon>
    </lineage>
</organism>
<gene>
    <name evidence="2" type="ORF">C1H46_001353</name>
</gene>
<reference evidence="2 3" key="1">
    <citation type="journal article" date="2019" name="G3 (Bethesda)">
        <title>Sequencing of a Wild Apple (Malus baccata) Genome Unravels the Differences Between Cultivated and Wild Apple Species Regarding Disease Resistance and Cold Tolerance.</title>
        <authorList>
            <person name="Chen X."/>
        </authorList>
    </citation>
    <scope>NUCLEOTIDE SEQUENCE [LARGE SCALE GENOMIC DNA]</scope>
    <source>
        <strain evidence="3">cv. Shandingzi</strain>
        <tissue evidence="2">Leaves</tissue>
    </source>
</reference>
<feature type="region of interest" description="Disordered" evidence="1">
    <location>
        <begin position="28"/>
        <end position="66"/>
    </location>
</feature>
<feature type="compositionally biased region" description="Polar residues" evidence="1">
    <location>
        <begin position="28"/>
        <end position="43"/>
    </location>
</feature>
<comment type="caution">
    <text evidence="2">The sequence shown here is derived from an EMBL/GenBank/DDBJ whole genome shotgun (WGS) entry which is preliminary data.</text>
</comment>
<keyword evidence="3" id="KW-1185">Reference proteome</keyword>
<evidence type="ECO:0000313" key="2">
    <source>
        <dbReference type="EMBL" id="TQE12978.1"/>
    </source>
</evidence>
<dbReference type="Proteomes" id="UP000315295">
    <property type="component" value="Unassembled WGS sequence"/>
</dbReference>
<dbReference type="EMBL" id="VIEB01000014">
    <property type="protein sequence ID" value="TQE12978.1"/>
    <property type="molecule type" value="Genomic_DNA"/>
</dbReference>
<accession>A0A540NPL3</accession>
<protein>
    <submittedName>
        <fullName evidence="2">Uncharacterized protein</fullName>
    </submittedName>
</protein>
<dbReference type="STRING" id="106549.A0A540NPL3"/>